<gene>
    <name evidence="1" type="ORF">ABID41_001442</name>
</gene>
<evidence type="ECO:0000313" key="1">
    <source>
        <dbReference type="EMBL" id="MET3526347.1"/>
    </source>
</evidence>
<reference evidence="1 2" key="1">
    <citation type="submission" date="2024-06" db="EMBL/GenBank/DDBJ databases">
        <title>Genomic Encyclopedia of Type Strains, Phase IV (KMG-IV): sequencing the most valuable type-strain genomes for metagenomic binning, comparative biology and taxonomic classification.</title>
        <authorList>
            <person name="Goeker M."/>
        </authorList>
    </citation>
    <scope>NUCLEOTIDE SEQUENCE [LARGE SCALE GENOMIC DNA]</scope>
    <source>
        <strain evidence="1 2">DSM 17809</strain>
    </source>
</reference>
<organism evidence="1 2">
    <name type="scientific">Phenylobacterium koreense</name>
    <dbReference type="NCBI Taxonomy" id="266125"/>
    <lineage>
        <taxon>Bacteria</taxon>
        <taxon>Pseudomonadati</taxon>
        <taxon>Pseudomonadota</taxon>
        <taxon>Alphaproteobacteria</taxon>
        <taxon>Caulobacterales</taxon>
        <taxon>Caulobacteraceae</taxon>
        <taxon>Phenylobacterium</taxon>
    </lineage>
</organism>
<dbReference type="RefSeq" id="WP_331932556.1">
    <property type="nucleotide sequence ID" value="NZ_JBEPLU010000001.1"/>
</dbReference>
<proteinExistence type="predicted"/>
<name>A0ABV2EHA5_9CAUL</name>
<accession>A0ABV2EHA5</accession>
<keyword evidence="2" id="KW-1185">Reference proteome</keyword>
<sequence length="119" mass="13407">MSRDKYTRPLADGRRGLWWTDRLWALAADLPVQRVKLAAIPELEIDCWFGERHRPTVREVAGHAKRILDADPAYPVILCAEGRLMDGGHRLAKALIAGQDEIAAVRFPVTPEPDEILPF</sequence>
<evidence type="ECO:0008006" key="3">
    <source>
        <dbReference type="Google" id="ProtNLM"/>
    </source>
</evidence>
<evidence type="ECO:0000313" key="2">
    <source>
        <dbReference type="Proteomes" id="UP001549110"/>
    </source>
</evidence>
<comment type="caution">
    <text evidence="1">The sequence shown here is derived from an EMBL/GenBank/DDBJ whole genome shotgun (WGS) entry which is preliminary data.</text>
</comment>
<dbReference type="Proteomes" id="UP001549110">
    <property type="component" value="Unassembled WGS sequence"/>
</dbReference>
<protein>
    <recommendedName>
        <fullName evidence="3">Chromosome partitioning protein ParB</fullName>
    </recommendedName>
</protein>
<dbReference type="EMBL" id="JBEPLU010000001">
    <property type="protein sequence ID" value="MET3526347.1"/>
    <property type="molecule type" value="Genomic_DNA"/>
</dbReference>